<proteinExistence type="predicted"/>
<keyword evidence="2" id="KW-1185">Reference proteome</keyword>
<gene>
    <name evidence="1" type="ORF">R3P96_01310</name>
</gene>
<organism evidence="1 2">
    <name type="scientific">Rhodococcoides yunnanense</name>
    <dbReference type="NCBI Taxonomy" id="278209"/>
    <lineage>
        <taxon>Bacteria</taxon>
        <taxon>Bacillati</taxon>
        <taxon>Actinomycetota</taxon>
        <taxon>Actinomycetes</taxon>
        <taxon>Mycobacteriales</taxon>
        <taxon>Nocardiaceae</taxon>
        <taxon>Rhodococcoides</taxon>
    </lineage>
</organism>
<dbReference type="EMBL" id="JAWLJX010000001">
    <property type="protein sequence ID" value="MDV6259967.1"/>
    <property type="molecule type" value="Genomic_DNA"/>
</dbReference>
<comment type="caution">
    <text evidence="1">The sequence shown here is derived from an EMBL/GenBank/DDBJ whole genome shotgun (WGS) entry which is preliminary data.</text>
</comment>
<dbReference type="Proteomes" id="UP001185755">
    <property type="component" value="Unassembled WGS sequence"/>
</dbReference>
<evidence type="ECO:0000313" key="2">
    <source>
        <dbReference type="Proteomes" id="UP001185755"/>
    </source>
</evidence>
<name>A0ABU4B705_9NOCA</name>
<reference evidence="1 2" key="1">
    <citation type="submission" date="2023-10" db="EMBL/GenBank/DDBJ databases">
        <title>Development of a sustainable strategy for remediation of hydrocarbon-contaminated territories based on the waste exchange concept.</title>
        <authorList>
            <person name="Krivoruchko A."/>
        </authorList>
    </citation>
    <scope>NUCLEOTIDE SEQUENCE [LARGE SCALE GENOMIC DNA]</scope>
    <source>
        <strain evidence="1 2">IEGM 1323</strain>
    </source>
</reference>
<accession>A0ABU4B705</accession>
<protein>
    <submittedName>
        <fullName evidence="1">Uncharacterized protein</fullName>
    </submittedName>
</protein>
<dbReference type="RefSeq" id="WP_283274309.1">
    <property type="nucleotide sequence ID" value="NZ_JAWLJX010000001.1"/>
</dbReference>
<sequence length="118" mass="14227">MNPHRPRRARTDGWALQYLAQWRRRVEYLEDRVDQKPRALFDNRVPILAGFTGCPGCDGHFFGDGPRDALERLMRRDGRRAHRLRVAVTRLDQRYRDVTVEIDRSRTMPWWERRAPWV</sequence>
<evidence type="ECO:0000313" key="1">
    <source>
        <dbReference type="EMBL" id="MDV6259967.1"/>
    </source>
</evidence>